<comment type="similarity">
    <text evidence="8">Belongs to the MobA family.</text>
</comment>
<sequence length="201" mass="21032">MTGAAYTVAVLAGGAATRLDGRDKGLMRLDGRPLVEWVLAAAGLRAAPADPAPPLLIVANRHLDAYALHGPTIHDALPGHRGPLAGIAAALAACRTDWLLSVPVDCPLPPPDLAVRLLAGPPDAAIRVAHDGERRQPLFALYARELAASAAAAAAEQTGVYAWQDAVGAVEVDFADRRVHFDNLNTPSDFAAFRERLAPHA</sequence>
<comment type="subcellular location">
    <subcellularLocation>
        <location evidence="8">Cytoplasm</location>
    </subcellularLocation>
</comment>
<dbReference type="SUPFAM" id="SSF53448">
    <property type="entry name" value="Nucleotide-diphospho-sugar transferases"/>
    <property type="match status" value="1"/>
</dbReference>
<dbReference type="GO" id="GO:0046872">
    <property type="term" value="F:metal ion binding"/>
    <property type="evidence" value="ECO:0007669"/>
    <property type="project" value="UniProtKB-KW"/>
</dbReference>
<feature type="binding site" evidence="8">
    <location>
        <begin position="11"/>
        <end position="13"/>
    </location>
    <ligand>
        <name>GTP</name>
        <dbReference type="ChEBI" id="CHEBI:37565"/>
    </ligand>
</feature>
<dbReference type="EC" id="2.7.7.77" evidence="8"/>
<gene>
    <name evidence="8" type="primary">mobA</name>
    <name evidence="10" type="ORF">DI564_10500</name>
</gene>
<comment type="cofactor">
    <cofactor evidence="8">
        <name>Mg(2+)</name>
        <dbReference type="ChEBI" id="CHEBI:18420"/>
    </cofactor>
</comment>
<dbReference type="Gene3D" id="3.90.550.10">
    <property type="entry name" value="Spore Coat Polysaccharide Biosynthesis Protein SpsA, Chain A"/>
    <property type="match status" value="1"/>
</dbReference>
<dbReference type="AlphaFoldDB" id="A0A2W5KA56"/>
<evidence type="ECO:0000256" key="1">
    <source>
        <dbReference type="ARBA" id="ARBA00022490"/>
    </source>
</evidence>
<dbReference type="InterPro" id="IPR013482">
    <property type="entry name" value="Molybde_CF_guanTrfase"/>
</dbReference>
<evidence type="ECO:0000313" key="11">
    <source>
        <dbReference type="Proteomes" id="UP000249046"/>
    </source>
</evidence>
<comment type="caution">
    <text evidence="8">Lacks conserved residue(s) required for the propagation of feature annotation.</text>
</comment>
<dbReference type="GO" id="GO:1902758">
    <property type="term" value="P:bis(molybdopterin guanine dinucleotide)molybdenum biosynthetic process"/>
    <property type="evidence" value="ECO:0007669"/>
    <property type="project" value="TreeGrafter"/>
</dbReference>
<dbReference type="GO" id="GO:0061603">
    <property type="term" value="F:molybdenum cofactor guanylyltransferase activity"/>
    <property type="evidence" value="ECO:0007669"/>
    <property type="project" value="UniProtKB-EC"/>
</dbReference>
<dbReference type="InterPro" id="IPR025877">
    <property type="entry name" value="MobA-like_NTP_Trfase"/>
</dbReference>
<dbReference type="PANTHER" id="PTHR19136">
    <property type="entry name" value="MOLYBDENUM COFACTOR GUANYLYLTRANSFERASE"/>
    <property type="match status" value="1"/>
</dbReference>
<comment type="catalytic activity">
    <reaction evidence="8">
        <text>Mo-molybdopterin + GTP + H(+) = Mo-molybdopterin guanine dinucleotide + diphosphate</text>
        <dbReference type="Rhea" id="RHEA:34243"/>
        <dbReference type="ChEBI" id="CHEBI:15378"/>
        <dbReference type="ChEBI" id="CHEBI:33019"/>
        <dbReference type="ChEBI" id="CHEBI:37565"/>
        <dbReference type="ChEBI" id="CHEBI:71302"/>
        <dbReference type="ChEBI" id="CHEBI:71310"/>
        <dbReference type="EC" id="2.7.7.77"/>
    </reaction>
</comment>
<feature type="binding site" evidence="8">
    <location>
        <position position="24"/>
    </location>
    <ligand>
        <name>GTP</name>
        <dbReference type="ChEBI" id="CHEBI:37565"/>
    </ligand>
</feature>
<dbReference type="Proteomes" id="UP000249046">
    <property type="component" value="Unassembled WGS sequence"/>
</dbReference>
<dbReference type="HAMAP" id="MF_00316">
    <property type="entry name" value="MobA"/>
    <property type="match status" value="1"/>
</dbReference>
<dbReference type="Pfam" id="PF12804">
    <property type="entry name" value="NTP_transf_3"/>
    <property type="match status" value="1"/>
</dbReference>
<dbReference type="CDD" id="cd02503">
    <property type="entry name" value="MobA"/>
    <property type="match status" value="1"/>
</dbReference>
<dbReference type="EMBL" id="QFPO01000008">
    <property type="protein sequence ID" value="PZQ13992.1"/>
    <property type="molecule type" value="Genomic_DNA"/>
</dbReference>
<keyword evidence="3 8" id="KW-0479">Metal-binding</keyword>
<dbReference type="GO" id="GO:0005737">
    <property type="term" value="C:cytoplasm"/>
    <property type="evidence" value="ECO:0007669"/>
    <property type="project" value="UniProtKB-SubCell"/>
</dbReference>
<keyword evidence="1 8" id="KW-0963">Cytoplasm</keyword>
<keyword evidence="10" id="KW-0548">Nucleotidyltransferase</keyword>
<accession>A0A2W5KA56</accession>
<comment type="subunit">
    <text evidence="8">Monomer.</text>
</comment>
<evidence type="ECO:0000256" key="7">
    <source>
        <dbReference type="ARBA" id="ARBA00023150"/>
    </source>
</evidence>
<feature type="binding site" evidence="8">
    <location>
        <position position="105"/>
    </location>
    <ligand>
        <name>GTP</name>
        <dbReference type="ChEBI" id="CHEBI:37565"/>
    </ligand>
</feature>
<evidence type="ECO:0000256" key="5">
    <source>
        <dbReference type="ARBA" id="ARBA00022842"/>
    </source>
</evidence>
<name>A0A2W5KA56_9GAMM</name>
<evidence type="ECO:0000313" key="10">
    <source>
        <dbReference type="EMBL" id="PZQ13992.1"/>
    </source>
</evidence>
<keyword evidence="2 8" id="KW-0808">Transferase</keyword>
<keyword evidence="5 8" id="KW-0460">Magnesium</keyword>
<protein>
    <recommendedName>
        <fullName evidence="8">Molybdenum cofactor guanylyltransferase</fullName>
        <shortName evidence="8">MoCo guanylyltransferase</shortName>
        <ecNumber evidence="8">2.7.7.77</ecNumber>
    </recommendedName>
    <alternativeName>
        <fullName evidence="8">GTP:molybdopterin guanylyltransferase</fullName>
    </alternativeName>
    <alternativeName>
        <fullName evidence="8">Mo-MPT guanylyltransferase</fullName>
    </alternativeName>
    <alternativeName>
        <fullName evidence="8">Molybdopterin guanylyltransferase</fullName>
    </alternativeName>
    <alternativeName>
        <fullName evidence="8">Molybdopterin-guanine dinucleotide synthase</fullName>
        <shortName evidence="8">MGD synthase</shortName>
    </alternativeName>
</protein>
<reference evidence="10 11" key="1">
    <citation type="submission" date="2017-08" db="EMBL/GenBank/DDBJ databases">
        <title>Infants hospitalized years apart are colonized by the same room-sourced microbial strains.</title>
        <authorList>
            <person name="Brooks B."/>
            <person name="Olm M.R."/>
            <person name="Firek B.A."/>
            <person name="Baker R."/>
            <person name="Thomas B.C."/>
            <person name="Morowitz M.J."/>
            <person name="Banfield J.F."/>
        </authorList>
    </citation>
    <scope>NUCLEOTIDE SEQUENCE [LARGE SCALE GENOMIC DNA]</scope>
    <source>
        <strain evidence="10">S2_005_003_R2_42</strain>
    </source>
</reference>
<feature type="domain" description="MobA-like NTP transferase" evidence="9">
    <location>
        <begin position="9"/>
        <end position="163"/>
    </location>
</feature>
<dbReference type="InterPro" id="IPR029044">
    <property type="entry name" value="Nucleotide-diphossugar_trans"/>
</dbReference>
<evidence type="ECO:0000256" key="6">
    <source>
        <dbReference type="ARBA" id="ARBA00023134"/>
    </source>
</evidence>
<comment type="domain">
    <text evidence="8">The N-terminal domain determines nucleotide recognition and specific binding, while the C-terminal domain determines the specific binding to the target protein.</text>
</comment>
<feature type="binding site" evidence="8">
    <location>
        <position position="105"/>
    </location>
    <ligand>
        <name>Mg(2+)</name>
        <dbReference type="ChEBI" id="CHEBI:18420"/>
    </ligand>
</feature>
<keyword evidence="4 8" id="KW-0547">Nucleotide-binding</keyword>
<keyword evidence="7 8" id="KW-0501">Molybdenum cofactor biosynthesis</keyword>
<evidence type="ECO:0000256" key="4">
    <source>
        <dbReference type="ARBA" id="ARBA00022741"/>
    </source>
</evidence>
<evidence type="ECO:0000259" key="9">
    <source>
        <dbReference type="Pfam" id="PF12804"/>
    </source>
</evidence>
<evidence type="ECO:0000256" key="3">
    <source>
        <dbReference type="ARBA" id="ARBA00022723"/>
    </source>
</evidence>
<feature type="binding site" evidence="8">
    <location>
        <position position="75"/>
    </location>
    <ligand>
        <name>GTP</name>
        <dbReference type="ChEBI" id="CHEBI:37565"/>
    </ligand>
</feature>
<evidence type="ECO:0000256" key="2">
    <source>
        <dbReference type="ARBA" id="ARBA00022679"/>
    </source>
</evidence>
<keyword evidence="6 8" id="KW-0342">GTP-binding</keyword>
<organism evidence="10 11">
    <name type="scientific">Rhodanobacter denitrificans</name>
    <dbReference type="NCBI Taxonomy" id="666685"/>
    <lineage>
        <taxon>Bacteria</taxon>
        <taxon>Pseudomonadati</taxon>
        <taxon>Pseudomonadota</taxon>
        <taxon>Gammaproteobacteria</taxon>
        <taxon>Lysobacterales</taxon>
        <taxon>Rhodanobacteraceae</taxon>
        <taxon>Rhodanobacter</taxon>
    </lineage>
</organism>
<comment type="caution">
    <text evidence="10">The sequence shown here is derived from an EMBL/GenBank/DDBJ whole genome shotgun (WGS) entry which is preliminary data.</text>
</comment>
<evidence type="ECO:0000256" key="8">
    <source>
        <dbReference type="HAMAP-Rule" id="MF_00316"/>
    </source>
</evidence>
<dbReference type="PANTHER" id="PTHR19136:SF81">
    <property type="entry name" value="MOLYBDENUM COFACTOR GUANYLYLTRANSFERASE"/>
    <property type="match status" value="1"/>
</dbReference>
<comment type="function">
    <text evidence="8">Transfers a GMP moiety from GTP to Mo-molybdopterin (Mo-MPT) cofactor (Moco or molybdenum cofactor) to form Mo-molybdopterin guanine dinucleotide (Mo-MGD) cofactor.</text>
</comment>
<proteinExistence type="inferred from homology"/>
<dbReference type="GO" id="GO:0005525">
    <property type="term" value="F:GTP binding"/>
    <property type="evidence" value="ECO:0007669"/>
    <property type="project" value="UniProtKB-UniRule"/>
</dbReference>